<dbReference type="PANTHER" id="PTHR43300">
    <property type="entry name" value="ACETYLTRANSFERASE"/>
    <property type="match status" value="1"/>
</dbReference>
<dbReference type="InterPro" id="IPR041561">
    <property type="entry name" value="PglD_N"/>
</dbReference>
<feature type="active site" description="Proton acceptor" evidence="2">
    <location>
        <position position="139"/>
    </location>
</feature>
<dbReference type="AlphaFoldDB" id="A0A7M1B0E3"/>
<dbReference type="InterPro" id="IPR020019">
    <property type="entry name" value="AcTrfase_PglD-like"/>
</dbReference>
<dbReference type="PANTHER" id="PTHR43300:SF7">
    <property type="entry name" value="UDP-N-ACETYLBACILLOSAMINE N-ACETYLTRANSFERASE"/>
    <property type="match status" value="1"/>
</dbReference>
<gene>
    <name evidence="5" type="ORF">FJR45_04415</name>
</gene>
<sequence length="190" mass="20671">MKEILLIGGGGHCKSVIDVIEQEKKYKIAGIIDNEKQVGDKILGYPVIGCDDDLEELYKAYKIAFITVGQIKSPNIRIRLFKILKEIGYTLPTIISPLSYVSRYASVGEGTIIMHHALINASVKIGQNCIINTKALVEHDAVIENNCHISTGAVVNGGTIVKENSFYGSNATSKEYIEVSGFIKAGSIVK</sequence>
<organism evidence="5 6">
    <name type="scientific">Sulfurimonas sediminis</name>
    <dbReference type="NCBI Taxonomy" id="2590020"/>
    <lineage>
        <taxon>Bacteria</taxon>
        <taxon>Pseudomonadati</taxon>
        <taxon>Campylobacterota</taxon>
        <taxon>Epsilonproteobacteria</taxon>
        <taxon>Campylobacterales</taxon>
        <taxon>Sulfurimonadaceae</taxon>
        <taxon>Sulfurimonas</taxon>
    </lineage>
</organism>
<evidence type="ECO:0000313" key="6">
    <source>
        <dbReference type="Proteomes" id="UP000593719"/>
    </source>
</evidence>
<evidence type="ECO:0000256" key="3">
    <source>
        <dbReference type="PIRSR" id="PIRSR620019-2"/>
    </source>
</evidence>
<evidence type="ECO:0000259" key="4">
    <source>
        <dbReference type="Pfam" id="PF17836"/>
    </source>
</evidence>
<dbReference type="Pfam" id="PF17836">
    <property type="entry name" value="PglD_N"/>
    <property type="match status" value="1"/>
</dbReference>
<dbReference type="CDD" id="cd03360">
    <property type="entry name" value="LbH_AT_putative"/>
    <property type="match status" value="1"/>
</dbReference>
<feature type="site" description="Increases basicity of active site His" evidence="2">
    <location>
        <position position="140"/>
    </location>
</feature>
<dbReference type="KEGG" id="ssei:FJR45_04415"/>
<dbReference type="RefSeq" id="WP_193151524.1">
    <property type="nucleotide sequence ID" value="NZ_CP041235.1"/>
</dbReference>
<dbReference type="SUPFAM" id="SSF51161">
    <property type="entry name" value="Trimeric LpxA-like enzymes"/>
    <property type="match status" value="1"/>
</dbReference>
<feature type="domain" description="PglD N-terminal" evidence="4">
    <location>
        <begin position="4"/>
        <end position="81"/>
    </location>
</feature>
<dbReference type="Gene3D" id="3.40.50.20">
    <property type="match status" value="1"/>
</dbReference>
<dbReference type="GO" id="GO:0016740">
    <property type="term" value="F:transferase activity"/>
    <property type="evidence" value="ECO:0007669"/>
    <property type="project" value="UniProtKB-KW"/>
</dbReference>
<keyword evidence="6" id="KW-1185">Reference proteome</keyword>
<evidence type="ECO:0000256" key="1">
    <source>
        <dbReference type="ARBA" id="ARBA00007274"/>
    </source>
</evidence>
<dbReference type="Proteomes" id="UP000593719">
    <property type="component" value="Chromosome"/>
</dbReference>
<name>A0A7M1B0E3_9BACT</name>
<feature type="binding site" evidence="3">
    <location>
        <position position="69"/>
    </location>
    <ligand>
        <name>substrate</name>
    </ligand>
</feature>
<feature type="binding site" evidence="3">
    <location>
        <position position="148"/>
    </location>
    <ligand>
        <name>acetyl-CoA</name>
        <dbReference type="ChEBI" id="CHEBI:57288"/>
    </ligand>
</feature>
<evidence type="ECO:0000313" key="5">
    <source>
        <dbReference type="EMBL" id="QOP43227.1"/>
    </source>
</evidence>
<dbReference type="Gene3D" id="2.160.10.10">
    <property type="entry name" value="Hexapeptide repeat proteins"/>
    <property type="match status" value="1"/>
</dbReference>
<evidence type="ECO:0000256" key="2">
    <source>
        <dbReference type="PIRSR" id="PIRSR620019-1"/>
    </source>
</evidence>
<keyword evidence="5" id="KW-0808">Transferase</keyword>
<accession>A0A7M1B0E3</accession>
<reference evidence="5 6" key="1">
    <citation type="submission" date="2019-06" db="EMBL/GenBank/DDBJ databases">
        <title>Sulfurimonas gotlandica sp. nov., a chemoautotrophic and psychrotolerant epsilonproteobacterium isolated from a pelagic redoxcline, and an emended description of the genus Sulfurimonas.</title>
        <authorList>
            <person name="Wang S."/>
            <person name="Jiang L."/>
            <person name="Shao Z."/>
        </authorList>
    </citation>
    <scope>NUCLEOTIDE SEQUENCE [LARGE SCALE GENOMIC DNA]</scope>
    <source>
        <strain evidence="5 6">S2-6</strain>
    </source>
</reference>
<dbReference type="InterPro" id="IPR011004">
    <property type="entry name" value="Trimer_LpxA-like_sf"/>
</dbReference>
<dbReference type="EMBL" id="CP041235">
    <property type="protein sequence ID" value="QOP43227.1"/>
    <property type="molecule type" value="Genomic_DNA"/>
</dbReference>
<protein>
    <submittedName>
        <fullName evidence="5">Acetyltransferase</fullName>
    </submittedName>
</protein>
<proteinExistence type="inferred from homology"/>
<dbReference type="InterPro" id="IPR050179">
    <property type="entry name" value="Trans_hexapeptide_repeat"/>
</dbReference>
<dbReference type="NCBIfam" id="TIGR03570">
    <property type="entry name" value="NeuD_NnaD"/>
    <property type="match status" value="1"/>
</dbReference>
<comment type="similarity">
    <text evidence="1">Belongs to the transferase hexapeptide repeat family.</text>
</comment>